<feature type="non-terminal residue" evidence="4">
    <location>
        <position position="141"/>
    </location>
</feature>
<evidence type="ECO:0000256" key="2">
    <source>
        <dbReference type="ARBA" id="ARBA00022840"/>
    </source>
</evidence>
<dbReference type="GO" id="GO:0016887">
    <property type="term" value="F:ATP hydrolysis activity"/>
    <property type="evidence" value="ECO:0007669"/>
    <property type="project" value="InterPro"/>
</dbReference>
<dbReference type="CDD" id="cd00009">
    <property type="entry name" value="AAA"/>
    <property type="match status" value="1"/>
</dbReference>
<dbReference type="OrthoDB" id="5597766at2759"/>
<dbReference type="FunFam" id="3.40.50.300:FF:000582">
    <property type="entry name" value="Midasin"/>
    <property type="match status" value="1"/>
</dbReference>
<dbReference type="SUPFAM" id="SSF52540">
    <property type="entry name" value="P-loop containing nucleoside triphosphate hydrolases"/>
    <property type="match status" value="1"/>
</dbReference>
<evidence type="ECO:0000313" key="5">
    <source>
        <dbReference type="Proteomes" id="UP000267251"/>
    </source>
</evidence>
<protein>
    <submittedName>
        <fullName evidence="4">P-loop containing nucleoside triphosphate hydrolase protein</fullName>
    </submittedName>
</protein>
<dbReference type="GO" id="GO:0030687">
    <property type="term" value="C:preribosome, large subunit precursor"/>
    <property type="evidence" value="ECO:0007669"/>
    <property type="project" value="TreeGrafter"/>
</dbReference>
<name>A0A4P9Y369_9FUNG</name>
<dbReference type="GO" id="GO:0005634">
    <property type="term" value="C:nucleus"/>
    <property type="evidence" value="ECO:0007669"/>
    <property type="project" value="TreeGrafter"/>
</dbReference>
<dbReference type="PANTHER" id="PTHR48103:SF2">
    <property type="entry name" value="MIDASIN"/>
    <property type="match status" value="1"/>
</dbReference>
<dbReference type="GO" id="GO:0000055">
    <property type="term" value="P:ribosomal large subunit export from nucleus"/>
    <property type="evidence" value="ECO:0007669"/>
    <property type="project" value="TreeGrafter"/>
</dbReference>
<dbReference type="Gene3D" id="3.40.50.300">
    <property type="entry name" value="P-loop containing nucleotide triphosphate hydrolases"/>
    <property type="match status" value="1"/>
</dbReference>
<keyword evidence="5" id="KW-1185">Reference proteome</keyword>
<evidence type="ECO:0000313" key="4">
    <source>
        <dbReference type="EMBL" id="RKP12270.1"/>
    </source>
</evidence>
<keyword evidence="1" id="KW-0547">Nucleotide-binding</keyword>
<evidence type="ECO:0000256" key="1">
    <source>
        <dbReference type="ARBA" id="ARBA00022741"/>
    </source>
</evidence>
<dbReference type="Pfam" id="PF07728">
    <property type="entry name" value="AAA_5"/>
    <property type="match status" value="1"/>
</dbReference>
<proteinExistence type="predicted"/>
<feature type="non-terminal residue" evidence="4">
    <location>
        <position position="1"/>
    </location>
</feature>
<keyword evidence="2" id="KW-0067">ATP-binding</keyword>
<dbReference type="InterPro" id="IPR027417">
    <property type="entry name" value="P-loop_NTPase"/>
</dbReference>
<sequence>PTTYNQLQQISLGVSIGAPLLLQGPPGSGKTALVEGLAHRTGHHLVKIHMGDETDARVLLGAYVATSEPGQFRWQPGVLTVAVQEGRWVLLEDVDSTGGEVQSLLAPLVEQGQLSIPGRGEVIRAAAGFRLFATMATLSRG</sequence>
<dbReference type="AlphaFoldDB" id="A0A4P9Y369"/>
<dbReference type="EMBL" id="KZ988402">
    <property type="protein sequence ID" value="RKP12270.1"/>
    <property type="molecule type" value="Genomic_DNA"/>
</dbReference>
<dbReference type="InterPro" id="IPR011704">
    <property type="entry name" value="ATPase_dyneun-rel_AAA"/>
</dbReference>
<dbReference type="PANTHER" id="PTHR48103">
    <property type="entry name" value="MIDASIN-RELATED"/>
    <property type="match status" value="1"/>
</dbReference>
<feature type="domain" description="ATPase dynein-related AAA" evidence="3">
    <location>
        <begin position="19"/>
        <end position="139"/>
    </location>
</feature>
<accession>A0A4P9Y369</accession>
<keyword evidence="4" id="KW-0378">Hydrolase</keyword>
<organism evidence="4 5">
    <name type="scientific">Piptocephalis cylindrospora</name>
    <dbReference type="NCBI Taxonomy" id="1907219"/>
    <lineage>
        <taxon>Eukaryota</taxon>
        <taxon>Fungi</taxon>
        <taxon>Fungi incertae sedis</taxon>
        <taxon>Zoopagomycota</taxon>
        <taxon>Zoopagomycotina</taxon>
        <taxon>Zoopagomycetes</taxon>
        <taxon>Zoopagales</taxon>
        <taxon>Piptocephalidaceae</taxon>
        <taxon>Piptocephalis</taxon>
    </lineage>
</organism>
<dbReference type="Proteomes" id="UP000267251">
    <property type="component" value="Unassembled WGS sequence"/>
</dbReference>
<gene>
    <name evidence="4" type="ORF">BJ684DRAFT_5921</name>
</gene>
<dbReference type="GO" id="GO:0000027">
    <property type="term" value="P:ribosomal large subunit assembly"/>
    <property type="evidence" value="ECO:0007669"/>
    <property type="project" value="TreeGrafter"/>
</dbReference>
<reference evidence="5" key="1">
    <citation type="journal article" date="2018" name="Nat. Microbiol.">
        <title>Leveraging single-cell genomics to expand the fungal tree of life.</title>
        <authorList>
            <person name="Ahrendt S.R."/>
            <person name="Quandt C.A."/>
            <person name="Ciobanu D."/>
            <person name="Clum A."/>
            <person name="Salamov A."/>
            <person name="Andreopoulos B."/>
            <person name="Cheng J.F."/>
            <person name="Woyke T."/>
            <person name="Pelin A."/>
            <person name="Henrissat B."/>
            <person name="Reynolds N.K."/>
            <person name="Benny G.L."/>
            <person name="Smith M.E."/>
            <person name="James T.Y."/>
            <person name="Grigoriev I.V."/>
        </authorList>
    </citation>
    <scope>NUCLEOTIDE SEQUENCE [LARGE SCALE GENOMIC DNA]</scope>
</reference>
<dbReference type="GO" id="GO:0005524">
    <property type="term" value="F:ATP binding"/>
    <property type="evidence" value="ECO:0007669"/>
    <property type="project" value="UniProtKB-KW"/>
</dbReference>
<evidence type="ECO:0000259" key="3">
    <source>
        <dbReference type="Pfam" id="PF07728"/>
    </source>
</evidence>